<evidence type="ECO:0000256" key="1">
    <source>
        <dbReference type="ARBA" id="ARBA00007613"/>
    </source>
</evidence>
<sequence length="408" mass="45400">MRYLVIGFLLLFPVPAAFAAQGMSLEDAEKLFLENNLELKAKKVELGEYDAGVIEAGLLSNPSFNYNIESVENGERETEEVYSISQPIDIVRKRGLRTDVARKKRDARRLLYEQDTLNALAELKQTYYRILYLKENETSLKGILDTFSDVRQKTEARLKAGDVAEVELLKLSNEGKRFSRTLESLKAELGAETGKLAVMLNISMRDIALKDSLAPPPLGYSRDELVAKAMEKRGDIKAASAQIDAAGNALALSKKEAISPIEIEAGYKRRTGGFNGLAFSVSIPLPLFNRNQGGIAAAKAELETERLNLEQLIKKAAHEVATRADRAAFIADRVTQLSEQLKTANEITNSIRTAYDEGEASLIELLDAVRSERELLMEHNESMYDYWRTLFELEKATGMKLTKSGVAQ</sequence>
<organism evidence="3 4">
    <name type="scientific">Candidatus Nitrobium versatile</name>
    <dbReference type="NCBI Taxonomy" id="2884831"/>
    <lineage>
        <taxon>Bacteria</taxon>
        <taxon>Pseudomonadati</taxon>
        <taxon>Nitrospirota</taxon>
        <taxon>Nitrospiria</taxon>
        <taxon>Nitrospirales</taxon>
        <taxon>Nitrospiraceae</taxon>
        <taxon>Candidatus Nitrobium</taxon>
    </lineage>
</organism>
<comment type="caution">
    <text evidence="3">The sequence shown here is derived from an EMBL/GenBank/DDBJ whole genome shotgun (WGS) entry which is preliminary data.</text>
</comment>
<evidence type="ECO:0000313" key="4">
    <source>
        <dbReference type="Proteomes" id="UP000705867"/>
    </source>
</evidence>
<dbReference type="GO" id="GO:0015562">
    <property type="term" value="F:efflux transmembrane transporter activity"/>
    <property type="evidence" value="ECO:0007669"/>
    <property type="project" value="InterPro"/>
</dbReference>
<dbReference type="Proteomes" id="UP000705867">
    <property type="component" value="Unassembled WGS sequence"/>
</dbReference>
<reference evidence="3" key="1">
    <citation type="journal article" date="2021" name="bioRxiv">
        <title>Unraveling nitrogen, sulfur and carbon metabolic pathways and microbial community transcriptional responses to substrate deprivation and toxicity stresses in a bioreactor mimicking anoxic brackish coastal sediment conditions.</title>
        <authorList>
            <person name="Martins P.D."/>
            <person name="Echeveste M.J."/>
            <person name="Arshad A."/>
            <person name="Kurth J."/>
            <person name="Ouboter H."/>
            <person name="Jetten M.S.M."/>
            <person name="Welte C.U."/>
        </authorList>
    </citation>
    <scope>NUCLEOTIDE SEQUENCE</scope>
    <source>
        <strain evidence="3">MAG_39</strain>
    </source>
</reference>
<dbReference type="PANTHER" id="PTHR30203">
    <property type="entry name" value="OUTER MEMBRANE CATION EFFLUX PROTEIN"/>
    <property type="match status" value="1"/>
</dbReference>
<dbReference type="InterPro" id="IPR003423">
    <property type="entry name" value="OMP_efflux"/>
</dbReference>
<proteinExistence type="inferred from homology"/>
<dbReference type="Pfam" id="PF02321">
    <property type="entry name" value="OEP"/>
    <property type="match status" value="2"/>
</dbReference>
<dbReference type="AlphaFoldDB" id="A0A953J3N4"/>
<accession>A0A953J3N4</accession>
<keyword evidence="2" id="KW-0732">Signal</keyword>
<gene>
    <name evidence="3" type="ORF">K8I29_05550</name>
</gene>
<reference evidence="3" key="2">
    <citation type="submission" date="2021-08" db="EMBL/GenBank/DDBJ databases">
        <authorList>
            <person name="Dalcin Martins P."/>
        </authorList>
    </citation>
    <scope>NUCLEOTIDE SEQUENCE</scope>
    <source>
        <strain evidence="3">MAG_39</strain>
    </source>
</reference>
<evidence type="ECO:0000313" key="3">
    <source>
        <dbReference type="EMBL" id="MBZ0155666.1"/>
    </source>
</evidence>
<protein>
    <submittedName>
        <fullName evidence="3">TolC family protein</fullName>
    </submittedName>
</protein>
<dbReference type="EMBL" id="JAIOIV010000040">
    <property type="protein sequence ID" value="MBZ0155666.1"/>
    <property type="molecule type" value="Genomic_DNA"/>
</dbReference>
<dbReference type="Gene3D" id="1.20.1600.10">
    <property type="entry name" value="Outer membrane efflux proteins (OEP)"/>
    <property type="match status" value="1"/>
</dbReference>
<feature type="signal peptide" evidence="2">
    <location>
        <begin position="1"/>
        <end position="19"/>
    </location>
</feature>
<dbReference type="InterPro" id="IPR010131">
    <property type="entry name" value="MdtP/NodT-like"/>
</dbReference>
<feature type="chain" id="PRO_5037164388" evidence="2">
    <location>
        <begin position="20"/>
        <end position="408"/>
    </location>
</feature>
<dbReference type="SUPFAM" id="SSF56954">
    <property type="entry name" value="Outer membrane efflux proteins (OEP)"/>
    <property type="match status" value="1"/>
</dbReference>
<dbReference type="PANTHER" id="PTHR30203:SF24">
    <property type="entry name" value="BLR4935 PROTEIN"/>
    <property type="match status" value="1"/>
</dbReference>
<name>A0A953J3N4_9BACT</name>
<evidence type="ECO:0000256" key="2">
    <source>
        <dbReference type="SAM" id="SignalP"/>
    </source>
</evidence>
<comment type="similarity">
    <text evidence="1">Belongs to the outer membrane factor (OMF) (TC 1.B.17) family.</text>
</comment>